<dbReference type="PANTHER" id="PTHR14218">
    <property type="entry name" value="PROTEASE S8 TRIPEPTIDYL PEPTIDASE I CLN2"/>
    <property type="match status" value="1"/>
</dbReference>
<dbReference type="InParanoid" id="A0A0C3DC13"/>
<accession>A0A0C3DC13</accession>
<dbReference type="Pfam" id="PF09286">
    <property type="entry name" value="Pro-kuma_activ"/>
    <property type="match status" value="1"/>
</dbReference>
<gene>
    <name evidence="2" type="ORF">SCLCIDRAFT_28167</name>
</gene>
<reference evidence="2 3" key="1">
    <citation type="submission" date="2014-04" db="EMBL/GenBank/DDBJ databases">
        <authorList>
            <consortium name="DOE Joint Genome Institute"/>
            <person name="Kuo A."/>
            <person name="Kohler A."/>
            <person name="Nagy L.G."/>
            <person name="Floudas D."/>
            <person name="Copeland A."/>
            <person name="Barry K.W."/>
            <person name="Cichocki N."/>
            <person name="Veneault-Fourrey C."/>
            <person name="LaButti K."/>
            <person name="Lindquist E.A."/>
            <person name="Lipzen A."/>
            <person name="Lundell T."/>
            <person name="Morin E."/>
            <person name="Murat C."/>
            <person name="Sun H."/>
            <person name="Tunlid A."/>
            <person name="Henrissat B."/>
            <person name="Grigoriev I.V."/>
            <person name="Hibbett D.S."/>
            <person name="Martin F."/>
            <person name="Nordberg H.P."/>
            <person name="Cantor M.N."/>
            <person name="Hua S.X."/>
        </authorList>
    </citation>
    <scope>NUCLEOTIDE SEQUENCE [LARGE SCALE GENOMIC DNA]</scope>
    <source>
        <strain evidence="2 3">Foug A</strain>
    </source>
</reference>
<sequence>MVGLIWVSEEHLSRLSAQDWATIRIPVGLAEEMLDVKYYIYSHTETGEGIIRTSGYDLPEIFDEHIEFIQPTTMFSRFKGLEIATHLSMEARALSVPTDSGTITGPAGNPVDSSCNTTLVPSCIRQLYNGVDYNTFATNGNNIAVSGFFTNYANVKDLQDSYAAVSPAVYGSNFTFLGINGAVDIPNAMSTEGNIDNQIAFGLTHPNTCILLLNEWYAPIPS</sequence>
<dbReference type="STRING" id="1036808.A0A0C3DC13"/>
<name>A0A0C3DC13_9AGAM</name>
<protein>
    <recommendedName>
        <fullName evidence="1">Peptidase S53 activation domain-containing protein</fullName>
    </recommendedName>
</protein>
<dbReference type="EMBL" id="KN822088">
    <property type="protein sequence ID" value="KIM58255.1"/>
    <property type="molecule type" value="Genomic_DNA"/>
</dbReference>
<organism evidence="2 3">
    <name type="scientific">Scleroderma citrinum Foug A</name>
    <dbReference type="NCBI Taxonomy" id="1036808"/>
    <lineage>
        <taxon>Eukaryota</taxon>
        <taxon>Fungi</taxon>
        <taxon>Dikarya</taxon>
        <taxon>Basidiomycota</taxon>
        <taxon>Agaricomycotina</taxon>
        <taxon>Agaricomycetes</taxon>
        <taxon>Agaricomycetidae</taxon>
        <taxon>Boletales</taxon>
        <taxon>Sclerodermatineae</taxon>
        <taxon>Sclerodermataceae</taxon>
        <taxon>Scleroderma</taxon>
    </lineage>
</organism>
<dbReference type="AlphaFoldDB" id="A0A0C3DC13"/>
<dbReference type="SUPFAM" id="SSF54897">
    <property type="entry name" value="Protease propeptides/inhibitors"/>
    <property type="match status" value="1"/>
</dbReference>
<evidence type="ECO:0000313" key="2">
    <source>
        <dbReference type="EMBL" id="KIM58255.1"/>
    </source>
</evidence>
<feature type="domain" description="Peptidase S53 activation" evidence="1">
    <location>
        <begin position="6"/>
        <end position="75"/>
    </location>
</feature>
<dbReference type="Proteomes" id="UP000053989">
    <property type="component" value="Unassembled WGS sequence"/>
</dbReference>
<reference evidence="3" key="2">
    <citation type="submission" date="2015-01" db="EMBL/GenBank/DDBJ databases">
        <title>Evolutionary Origins and Diversification of the Mycorrhizal Mutualists.</title>
        <authorList>
            <consortium name="DOE Joint Genome Institute"/>
            <consortium name="Mycorrhizal Genomics Consortium"/>
            <person name="Kohler A."/>
            <person name="Kuo A."/>
            <person name="Nagy L.G."/>
            <person name="Floudas D."/>
            <person name="Copeland A."/>
            <person name="Barry K.W."/>
            <person name="Cichocki N."/>
            <person name="Veneault-Fourrey C."/>
            <person name="LaButti K."/>
            <person name="Lindquist E.A."/>
            <person name="Lipzen A."/>
            <person name="Lundell T."/>
            <person name="Morin E."/>
            <person name="Murat C."/>
            <person name="Riley R."/>
            <person name="Ohm R."/>
            <person name="Sun H."/>
            <person name="Tunlid A."/>
            <person name="Henrissat B."/>
            <person name="Grigoriev I.V."/>
            <person name="Hibbett D.S."/>
            <person name="Martin F."/>
        </authorList>
    </citation>
    <scope>NUCLEOTIDE SEQUENCE [LARGE SCALE GENOMIC DNA]</scope>
    <source>
        <strain evidence="3">Foug A</strain>
    </source>
</reference>
<evidence type="ECO:0000259" key="1">
    <source>
        <dbReference type="Pfam" id="PF09286"/>
    </source>
</evidence>
<dbReference type="HOGENOM" id="CLU_1246015_0_0_1"/>
<dbReference type="GO" id="GO:0004175">
    <property type="term" value="F:endopeptidase activity"/>
    <property type="evidence" value="ECO:0007669"/>
    <property type="project" value="TreeGrafter"/>
</dbReference>
<dbReference type="InterPro" id="IPR015366">
    <property type="entry name" value="S53_propep"/>
</dbReference>
<dbReference type="OrthoDB" id="409122at2759"/>
<proteinExistence type="predicted"/>
<dbReference type="PANTHER" id="PTHR14218:SF15">
    <property type="entry name" value="TRIPEPTIDYL-PEPTIDASE 1"/>
    <property type="match status" value="1"/>
</dbReference>
<dbReference type="GO" id="GO:0006508">
    <property type="term" value="P:proteolysis"/>
    <property type="evidence" value="ECO:0007669"/>
    <property type="project" value="TreeGrafter"/>
</dbReference>
<dbReference type="InterPro" id="IPR050819">
    <property type="entry name" value="Tripeptidyl-peptidase_I"/>
</dbReference>
<dbReference type="GO" id="GO:0008240">
    <property type="term" value="F:tripeptidyl-peptidase activity"/>
    <property type="evidence" value="ECO:0007669"/>
    <property type="project" value="TreeGrafter"/>
</dbReference>
<keyword evidence="3" id="KW-1185">Reference proteome</keyword>
<evidence type="ECO:0000313" key="3">
    <source>
        <dbReference type="Proteomes" id="UP000053989"/>
    </source>
</evidence>